<keyword evidence="5" id="KW-0472">Membrane</keyword>
<comment type="similarity">
    <text evidence="2">Belongs to the flavin monoamine oxidase family.</text>
</comment>
<dbReference type="KEGG" id="dpe:6587231"/>
<comment type="subcellular location">
    <subcellularLocation>
        <location evidence="1">Mitochondrion outer membrane</location>
        <topology evidence="1">Single-pass type IV membrane protein</topology>
        <orientation evidence="1">Cytoplasmic side</orientation>
    </subcellularLocation>
</comment>
<dbReference type="PANTHER" id="PTHR43563:SF1">
    <property type="entry name" value="AMINE OXIDASE [FLAVIN-CONTAINING] B"/>
    <property type="match status" value="1"/>
</dbReference>
<organism evidence="8">
    <name type="scientific">Drosophila persimilis</name>
    <name type="common">Fruit fly</name>
    <dbReference type="NCBI Taxonomy" id="7234"/>
    <lineage>
        <taxon>Eukaryota</taxon>
        <taxon>Metazoa</taxon>
        <taxon>Ecdysozoa</taxon>
        <taxon>Arthropoda</taxon>
        <taxon>Hexapoda</taxon>
        <taxon>Insecta</taxon>
        <taxon>Pterygota</taxon>
        <taxon>Neoptera</taxon>
        <taxon>Endopterygota</taxon>
        <taxon>Diptera</taxon>
        <taxon>Brachycera</taxon>
        <taxon>Muscomorpha</taxon>
        <taxon>Ephydroidea</taxon>
        <taxon>Drosophilidae</taxon>
        <taxon>Drosophila</taxon>
        <taxon>Sophophora</taxon>
    </lineage>
</organism>
<keyword evidence="8" id="KW-1185">Reference proteome</keyword>
<reference evidence="7 8" key="1">
    <citation type="journal article" date="2007" name="Nature">
        <title>Evolution of genes and genomes on the Drosophila phylogeny.</title>
        <authorList>
            <consortium name="Drosophila 12 Genomes Consortium"/>
            <person name="Clark A.G."/>
            <person name="Eisen M.B."/>
            <person name="Smith D.R."/>
            <person name="Bergman C.M."/>
            <person name="Oliver B."/>
            <person name="Markow T.A."/>
            <person name="Kaufman T.C."/>
            <person name="Kellis M."/>
            <person name="Gelbart W."/>
            <person name="Iyer V.N."/>
            <person name="Pollard D.A."/>
            <person name="Sackton T.B."/>
            <person name="Larracuente A.M."/>
            <person name="Singh N.D."/>
            <person name="Abad J.P."/>
            <person name="Abt D.N."/>
            <person name="Adryan B."/>
            <person name="Aguade M."/>
            <person name="Akashi H."/>
            <person name="Anderson W.W."/>
            <person name="Aquadro C.F."/>
            <person name="Ardell D.H."/>
            <person name="Arguello R."/>
            <person name="Artieri C.G."/>
            <person name="Barbash D.A."/>
            <person name="Barker D."/>
            <person name="Barsanti P."/>
            <person name="Batterham P."/>
            <person name="Batzoglou S."/>
            <person name="Begun D."/>
            <person name="Bhutkar A."/>
            <person name="Blanco E."/>
            <person name="Bosak S.A."/>
            <person name="Bradley R.K."/>
            <person name="Brand A.D."/>
            <person name="Brent M.R."/>
            <person name="Brooks A.N."/>
            <person name="Brown R.H."/>
            <person name="Butlin R.K."/>
            <person name="Caggese C."/>
            <person name="Calvi B.R."/>
            <person name="Bernardo de Carvalho A."/>
            <person name="Caspi A."/>
            <person name="Castrezana S."/>
            <person name="Celniker S.E."/>
            <person name="Chang J.L."/>
            <person name="Chapple C."/>
            <person name="Chatterji S."/>
            <person name="Chinwalla A."/>
            <person name="Civetta A."/>
            <person name="Clifton S.W."/>
            <person name="Comeron J.M."/>
            <person name="Costello J.C."/>
            <person name="Coyne J.A."/>
            <person name="Daub J."/>
            <person name="David R.G."/>
            <person name="Delcher A.L."/>
            <person name="Delehaunty K."/>
            <person name="Do C.B."/>
            <person name="Ebling H."/>
            <person name="Edwards K."/>
            <person name="Eickbush T."/>
            <person name="Evans J.D."/>
            <person name="Filipski A."/>
            <person name="Findeiss S."/>
            <person name="Freyhult E."/>
            <person name="Fulton L."/>
            <person name="Fulton R."/>
            <person name="Garcia A.C."/>
            <person name="Gardiner A."/>
            <person name="Garfield D.A."/>
            <person name="Garvin B.E."/>
            <person name="Gibson G."/>
            <person name="Gilbert D."/>
            <person name="Gnerre S."/>
            <person name="Godfrey J."/>
            <person name="Good R."/>
            <person name="Gotea V."/>
            <person name="Gravely B."/>
            <person name="Greenberg A.J."/>
            <person name="Griffiths-Jones S."/>
            <person name="Gross S."/>
            <person name="Guigo R."/>
            <person name="Gustafson E.A."/>
            <person name="Haerty W."/>
            <person name="Hahn M.W."/>
            <person name="Halligan D.L."/>
            <person name="Halpern A.L."/>
            <person name="Halter G.M."/>
            <person name="Han M.V."/>
            <person name="Heger A."/>
            <person name="Hillier L."/>
            <person name="Hinrichs A.S."/>
            <person name="Holmes I."/>
            <person name="Hoskins R.A."/>
            <person name="Hubisz M.J."/>
            <person name="Hultmark D."/>
            <person name="Huntley M.A."/>
            <person name="Jaffe D.B."/>
            <person name="Jagadeeshan S."/>
            <person name="Jeck W.R."/>
            <person name="Johnson J."/>
            <person name="Jones C.D."/>
            <person name="Jordan W.C."/>
            <person name="Karpen G.H."/>
            <person name="Kataoka E."/>
            <person name="Keightley P.D."/>
            <person name="Kheradpour P."/>
            <person name="Kirkness E.F."/>
            <person name="Koerich L.B."/>
            <person name="Kristiansen K."/>
            <person name="Kudrna D."/>
            <person name="Kulathinal R.J."/>
            <person name="Kumar S."/>
            <person name="Kwok R."/>
            <person name="Lander E."/>
            <person name="Langley C.H."/>
            <person name="Lapoint R."/>
            <person name="Lazzaro B.P."/>
            <person name="Lee S.J."/>
            <person name="Levesque L."/>
            <person name="Li R."/>
            <person name="Lin C.F."/>
            <person name="Lin M.F."/>
            <person name="Lindblad-Toh K."/>
            <person name="Llopart A."/>
            <person name="Long M."/>
            <person name="Low L."/>
            <person name="Lozovsky E."/>
            <person name="Lu J."/>
            <person name="Luo M."/>
            <person name="Machado C.A."/>
            <person name="Makalowski W."/>
            <person name="Marzo M."/>
            <person name="Matsuda M."/>
            <person name="Matzkin L."/>
            <person name="McAllister B."/>
            <person name="McBride C.S."/>
            <person name="McKernan B."/>
            <person name="McKernan K."/>
            <person name="Mendez-Lago M."/>
            <person name="Minx P."/>
            <person name="Mollenhauer M.U."/>
            <person name="Montooth K."/>
            <person name="Mount S.M."/>
            <person name="Mu X."/>
            <person name="Myers E."/>
            <person name="Negre B."/>
            <person name="Newfeld S."/>
            <person name="Nielsen R."/>
            <person name="Noor M.A."/>
            <person name="O'Grady P."/>
            <person name="Pachter L."/>
            <person name="Papaceit M."/>
            <person name="Parisi M.J."/>
            <person name="Parisi M."/>
            <person name="Parts L."/>
            <person name="Pedersen J.S."/>
            <person name="Pesole G."/>
            <person name="Phillippy A.M."/>
            <person name="Ponting C.P."/>
            <person name="Pop M."/>
            <person name="Porcelli D."/>
            <person name="Powell J.R."/>
            <person name="Prohaska S."/>
            <person name="Pruitt K."/>
            <person name="Puig M."/>
            <person name="Quesneville H."/>
            <person name="Ram K.R."/>
            <person name="Rand D."/>
            <person name="Rasmussen M.D."/>
            <person name="Reed L.K."/>
            <person name="Reenan R."/>
            <person name="Reily A."/>
            <person name="Remington K.A."/>
            <person name="Rieger T.T."/>
            <person name="Ritchie M.G."/>
            <person name="Robin C."/>
            <person name="Rogers Y.H."/>
            <person name="Rohde C."/>
            <person name="Rozas J."/>
            <person name="Rubenfield M.J."/>
            <person name="Ruiz A."/>
            <person name="Russo S."/>
            <person name="Salzberg S.L."/>
            <person name="Sanchez-Gracia A."/>
            <person name="Saranga D.J."/>
            <person name="Sato H."/>
            <person name="Schaeffer S.W."/>
            <person name="Schatz M.C."/>
            <person name="Schlenke T."/>
            <person name="Schwartz R."/>
            <person name="Segarra C."/>
            <person name="Singh R.S."/>
            <person name="Sirot L."/>
            <person name="Sirota M."/>
            <person name="Sisneros N.B."/>
            <person name="Smith C.D."/>
            <person name="Smith T.F."/>
            <person name="Spieth J."/>
            <person name="Stage D.E."/>
            <person name="Stark A."/>
            <person name="Stephan W."/>
            <person name="Strausberg R.L."/>
            <person name="Strempel S."/>
            <person name="Sturgill D."/>
            <person name="Sutton G."/>
            <person name="Sutton G.G."/>
            <person name="Tao W."/>
            <person name="Teichmann S."/>
            <person name="Tobari Y.N."/>
            <person name="Tomimura Y."/>
            <person name="Tsolas J.M."/>
            <person name="Valente V.L."/>
            <person name="Venter E."/>
            <person name="Venter J.C."/>
            <person name="Vicario S."/>
            <person name="Vieira F.G."/>
            <person name="Vilella A.J."/>
            <person name="Villasante A."/>
            <person name="Walenz B."/>
            <person name="Wang J."/>
            <person name="Wasserman M."/>
            <person name="Watts T."/>
            <person name="Wilson D."/>
            <person name="Wilson R.K."/>
            <person name="Wing R.A."/>
            <person name="Wolfner M.F."/>
            <person name="Wong A."/>
            <person name="Wong G.K."/>
            <person name="Wu C.I."/>
            <person name="Wu G."/>
            <person name="Yamamoto D."/>
            <person name="Yang H.P."/>
            <person name="Yang S.P."/>
            <person name="Yorke J.A."/>
            <person name="Yoshida K."/>
            <person name="Zdobnov E."/>
            <person name="Zhang P."/>
            <person name="Zhang Y."/>
            <person name="Zimin A.V."/>
            <person name="Baldwin J."/>
            <person name="Abdouelleil A."/>
            <person name="Abdulkadir J."/>
            <person name="Abebe A."/>
            <person name="Abera B."/>
            <person name="Abreu J."/>
            <person name="Acer S.C."/>
            <person name="Aftuck L."/>
            <person name="Alexander A."/>
            <person name="An P."/>
            <person name="Anderson E."/>
            <person name="Anderson S."/>
            <person name="Arachi H."/>
            <person name="Azer M."/>
            <person name="Bachantsang P."/>
            <person name="Barry A."/>
            <person name="Bayul T."/>
            <person name="Berlin A."/>
            <person name="Bessette D."/>
            <person name="Bloom T."/>
            <person name="Blye J."/>
            <person name="Boguslavskiy L."/>
            <person name="Bonnet C."/>
            <person name="Boukhgalter B."/>
            <person name="Bourzgui I."/>
            <person name="Brown A."/>
            <person name="Cahill P."/>
            <person name="Channer S."/>
            <person name="Cheshatsang Y."/>
            <person name="Chuda L."/>
            <person name="Citroen M."/>
            <person name="Collymore A."/>
            <person name="Cooke P."/>
            <person name="Costello M."/>
            <person name="D'Aco K."/>
            <person name="Daza R."/>
            <person name="De Haan G."/>
            <person name="DeGray S."/>
            <person name="DeMaso C."/>
            <person name="Dhargay N."/>
            <person name="Dooley K."/>
            <person name="Dooley E."/>
            <person name="Doricent M."/>
            <person name="Dorje P."/>
            <person name="Dorjee K."/>
            <person name="Dupes A."/>
            <person name="Elong R."/>
            <person name="Falk J."/>
            <person name="Farina A."/>
            <person name="Faro S."/>
            <person name="Ferguson D."/>
            <person name="Fisher S."/>
            <person name="Foley C.D."/>
            <person name="Franke A."/>
            <person name="Friedrich D."/>
            <person name="Gadbois L."/>
            <person name="Gearin G."/>
            <person name="Gearin C.R."/>
            <person name="Giannoukos G."/>
            <person name="Goode T."/>
            <person name="Graham J."/>
            <person name="Grandbois E."/>
            <person name="Grewal S."/>
            <person name="Gyaltsen K."/>
            <person name="Hafez N."/>
            <person name="Hagos B."/>
            <person name="Hall J."/>
            <person name="Henson C."/>
            <person name="Hollinger A."/>
            <person name="Honan T."/>
            <person name="Huard M.D."/>
            <person name="Hughes L."/>
            <person name="Hurhula B."/>
            <person name="Husby M.E."/>
            <person name="Kamat A."/>
            <person name="Kanga B."/>
            <person name="Kashin S."/>
            <person name="Khazanovich D."/>
            <person name="Kisner P."/>
            <person name="Lance K."/>
            <person name="Lara M."/>
            <person name="Lee W."/>
            <person name="Lennon N."/>
            <person name="Letendre F."/>
            <person name="LeVine R."/>
            <person name="Lipovsky A."/>
            <person name="Liu X."/>
            <person name="Liu J."/>
            <person name="Liu S."/>
            <person name="Lokyitsang T."/>
            <person name="Lokyitsang Y."/>
            <person name="Lubonja R."/>
            <person name="Lui A."/>
            <person name="MacDonald P."/>
            <person name="Magnisalis V."/>
            <person name="Maru K."/>
            <person name="Matthews C."/>
            <person name="McCusker W."/>
            <person name="McDonough S."/>
            <person name="Mehta T."/>
            <person name="Meldrim J."/>
            <person name="Meneus L."/>
            <person name="Mihai O."/>
            <person name="Mihalev A."/>
            <person name="Mihova T."/>
            <person name="Mittelman R."/>
            <person name="Mlenga V."/>
            <person name="Montmayeur A."/>
            <person name="Mulrain L."/>
            <person name="Navidi A."/>
            <person name="Naylor J."/>
            <person name="Negash T."/>
            <person name="Nguyen T."/>
            <person name="Nguyen N."/>
            <person name="Nicol R."/>
            <person name="Norbu C."/>
            <person name="Norbu N."/>
            <person name="Novod N."/>
            <person name="O'Neill B."/>
            <person name="Osman S."/>
            <person name="Markiewicz E."/>
            <person name="Oyono O.L."/>
            <person name="Patti C."/>
            <person name="Phunkhang P."/>
            <person name="Pierre F."/>
            <person name="Priest M."/>
            <person name="Raghuraman S."/>
            <person name="Rege F."/>
            <person name="Reyes R."/>
            <person name="Rise C."/>
            <person name="Rogov P."/>
            <person name="Ross K."/>
            <person name="Ryan E."/>
            <person name="Settipalli S."/>
            <person name="Shea T."/>
            <person name="Sherpa N."/>
            <person name="Shi L."/>
            <person name="Shih D."/>
            <person name="Sparrow T."/>
            <person name="Spaulding J."/>
            <person name="Stalker J."/>
            <person name="Stange-Thomann N."/>
            <person name="Stavropoulos S."/>
            <person name="Stone C."/>
            <person name="Strader C."/>
            <person name="Tesfaye S."/>
            <person name="Thomson T."/>
            <person name="Thoulutsang Y."/>
            <person name="Thoulutsang D."/>
            <person name="Topham K."/>
            <person name="Topping I."/>
            <person name="Tsamla T."/>
            <person name="Vassiliev H."/>
            <person name="Vo A."/>
            <person name="Wangchuk T."/>
            <person name="Wangdi T."/>
            <person name="Weiand M."/>
            <person name="Wilkinson J."/>
            <person name="Wilson A."/>
            <person name="Yadav S."/>
            <person name="Young G."/>
            <person name="Yu Q."/>
            <person name="Zembek L."/>
            <person name="Zhong D."/>
            <person name="Zimmer A."/>
            <person name="Zwirko Z."/>
            <person name="Jaffe D.B."/>
            <person name="Alvarez P."/>
            <person name="Brockman W."/>
            <person name="Butler J."/>
            <person name="Chin C."/>
            <person name="Gnerre S."/>
            <person name="Grabherr M."/>
            <person name="Kleber M."/>
            <person name="Mauceli E."/>
            <person name="MacCallum I."/>
        </authorList>
    </citation>
    <scope>NUCLEOTIDE SEQUENCE [LARGE SCALE GENOMIC DNA]</scope>
    <source>
        <strain evidence="8">MSH-3 / Tucson 14011-0111.49</strain>
    </source>
</reference>
<dbReference type="Pfam" id="PF01593">
    <property type="entry name" value="Amino_oxidase"/>
    <property type="match status" value="1"/>
</dbReference>
<gene>
    <name evidence="7" type="primary">Dper\GL23363</name>
    <name evidence="7" type="ORF">Dper_GL23363</name>
</gene>
<feature type="transmembrane region" description="Helical" evidence="5">
    <location>
        <begin position="451"/>
        <end position="470"/>
    </location>
</feature>
<dbReference type="Proteomes" id="UP000008744">
    <property type="component" value="Unassembled WGS sequence"/>
</dbReference>
<sequence>MDQHLPFGTEQPELDVVIVGSGLSALTSAVKLLAKETTLHIRILDENSRPGGQLAQNGIRFVDEEQHDMLNFMHDMQLSLQHRHNENSQLRRCWDLDRGPTAQLAKFELCRYIQMLDLRMGRFRAKRFKLRRRMPSMERHITQNLFFSKSRNFMRNLVELICGVHAREVDYDVFMSVCSSCGGLVVLMDFYFNFPNTFLELSTQQLIGSILDKIEYITISQNVQVVKVQHFKDYVELTDAEGEKYTAQAVILAIPWNKVQQLEFEPPIPKDFCPPPKGKLNSSRLITQFSLSYKKCHWAEAGFSGNFLSSKPLVCGHECHQATYCGYMVHSPEEEGSVQQTVLDLLSSQFGDGMRQPLQYQQSTAELSMVRHKPLVTPWHRVIWSSSSTVGTNYRNLMGGAVQSGVRAAVNALYVVRPQVVSWKDLLEVRETNPYERGSPPSRLSGLLSRLNLYNVTFYSFFFLGLIWLLKIGYCHSNLSS</sequence>
<evidence type="ECO:0000256" key="1">
    <source>
        <dbReference type="ARBA" id="ARBA00004362"/>
    </source>
</evidence>
<evidence type="ECO:0000256" key="2">
    <source>
        <dbReference type="ARBA" id="ARBA00005995"/>
    </source>
</evidence>
<dbReference type="InterPro" id="IPR002937">
    <property type="entry name" value="Amino_oxidase"/>
</dbReference>
<dbReference type="EC" id="1.4.3.4" evidence="3"/>
<dbReference type="OMA" id="MEQHICH"/>
<dbReference type="PANTHER" id="PTHR43563">
    <property type="entry name" value="AMINE OXIDASE"/>
    <property type="match status" value="1"/>
</dbReference>
<feature type="domain" description="Amine oxidase" evidence="6">
    <location>
        <begin position="49"/>
        <end position="307"/>
    </location>
</feature>
<keyword evidence="5" id="KW-0812">Transmembrane</keyword>
<evidence type="ECO:0000256" key="5">
    <source>
        <dbReference type="SAM" id="Phobius"/>
    </source>
</evidence>
<dbReference type="SUPFAM" id="SSF51905">
    <property type="entry name" value="FAD/NAD(P)-binding domain"/>
    <property type="match status" value="1"/>
</dbReference>
<comment type="catalytic activity">
    <reaction evidence="4">
        <text>a secondary aliphatic amine + O2 + H2O = a primary amine + an aldehyde + H2O2</text>
        <dbReference type="Rhea" id="RHEA:26414"/>
        <dbReference type="ChEBI" id="CHEBI:15377"/>
        <dbReference type="ChEBI" id="CHEBI:15379"/>
        <dbReference type="ChEBI" id="CHEBI:16240"/>
        <dbReference type="ChEBI" id="CHEBI:17478"/>
        <dbReference type="ChEBI" id="CHEBI:58855"/>
        <dbReference type="ChEBI" id="CHEBI:65296"/>
        <dbReference type="EC" id="1.4.3.4"/>
    </reaction>
</comment>
<evidence type="ECO:0000313" key="8">
    <source>
        <dbReference type="Proteomes" id="UP000008744"/>
    </source>
</evidence>
<evidence type="ECO:0000256" key="4">
    <source>
        <dbReference type="ARBA" id="ARBA00048448"/>
    </source>
</evidence>
<dbReference type="eggNOG" id="KOG0029">
    <property type="taxonomic scope" value="Eukaryota"/>
</dbReference>
<dbReference type="Gene3D" id="3.50.50.60">
    <property type="entry name" value="FAD/NAD(P)-binding domain"/>
    <property type="match status" value="1"/>
</dbReference>
<evidence type="ECO:0000259" key="6">
    <source>
        <dbReference type="Pfam" id="PF01593"/>
    </source>
</evidence>
<dbReference type="PhylomeDB" id="B4G4F3"/>
<evidence type="ECO:0000256" key="3">
    <source>
        <dbReference type="ARBA" id="ARBA00012804"/>
    </source>
</evidence>
<dbReference type="HOGENOM" id="CLU_572753_0_0_1"/>
<dbReference type="InterPro" id="IPR036188">
    <property type="entry name" value="FAD/NAD-bd_sf"/>
</dbReference>
<dbReference type="STRING" id="7234.B4G4F3"/>
<dbReference type="GO" id="GO:0097621">
    <property type="term" value="F:monoamine oxidase activity"/>
    <property type="evidence" value="ECO:0007669"/>
    <property type="project" value="UniProtKB-EC"/>
</dbReference>
<dbReference type="GO" id="GO:0005741">
    <property type="term" value="C:mitochondrial outer membrane"/>
    <property type="evidence" value="ECO:0007669"/>
    <property type="project" value="UniProtKB-SubCell"/>
</dbReference>
<name>B4G4F3_DROPE</name>
<accession>B4G4F3</accession>
<dbReference type="OrthoDB" id="7777654at2759"/>
<dbReference type="AlphaFoldDB" id="B4G4F3"/>
<proteinExistence type="inferred from homology"/>
<dbReference type="EMBL" id="CH479179">
    <property type="protein sequence ID" value="EDW24501.1"/>
    <property type="molecule type" value="Genomic_DNA"/>
</dbReference>
<evidence type="ECO:0000313" key="7">
    <source>
        <dbReference type="EMBL" id="EDW24501.1"/>
    </source>
</evidence>
<protein>
    <recommendedName>
        <fullName evidence="3">monoamine oxidase</fullName>
        <ecNumber evidence="3">1.4.3.4</ecNumber>
    </recommendedName>
</protein>
<dbReference type="InterPro" id="IPR050703">
    <property type="entry name" value="Flavin_MAO"/>
</dbReference>
<keyword evidence="5" id="KW-1133">Transmembrane helix</keyword>